<comment type="caution">
    <text evidence="2">The sequence shown here is derived from an EMBL/GenBank/DDBJ whole genome shotgun (WGS) entry which is preliminary data.</text>
</comment>
<accession>A0AA40H9V2</accession>
<feature type="region of interest" description="Disordered" evidence="1">
    <location>
        <begin position="24"/>
        <end position="133"/>
    </location>
</feature>
<protein>
    <submittedName>
        <fullName evidence="2">Uncharacterized protein</fullName>
    </submittedName>
</protein>
<evidence type="ECO:0000256" key="1">
    <source>
        <dbReference type="SAM" id="MobiDB-lite"/>
    </source>
</evidence>
<evidence type="ECO:0000313" key="3">
    <source>
        <dbReference type="Proteomes" id="UP001177744"/>
    </source>
</evidence>
<dbReference type="AlphaFoldDB" id="A0AA40H9V2"/>
<feature type="compositionally biased region" description="Basic and acidic residues" evidence="1">
    <location>
        <begin position="53"/>
        <end position="70"/>
    </location>
</feature>
<evidence type="ECO:0000313" key="2">
    <source>
        <dbReference type="EMBL" id="KAK1327296.1"/>
    </source>
</evidence>
<reference evidence="2" key="1">
    <citation type="submission" date="2023-06" db="EMBL/GenBank/DDBJ databases">
        <title>Reference genome for the Northern bat (Eptesicus nilssonii), a most northern bat species.</title>
        <authorList>
            <person name="Laine V.N."/>
            <person name="Pulliainen A.T."/>
            <person name="Lilley T.M."/>
        </authorList>
    </citation>
    <scope>NUCLEOTIDE SEQUENCE</scope>
    <source>
        <strain evidence="2">BLF_Eptnil</strain>
        <tissue evidence="2">Kidney</tissue>
    </source>
</reference>
<dbReference type="EMBL" id="JAULJE010000467">
    <property type="protein sequence ID" value="KAK1327296.1"/>
    <property type="molecule type" value="Genomic_DNA"/>
</dbReference>
<feature type="compositionally biased region" description="Low complexity" evidence="1">
    <location>
        <begin position="103"/>
        <end position="115"/>
    </location>
</feature>
<gene>
    <name evidence="2" type="ORF">QTO34_014999</name>
</gene>
<name>A0AA40H9V2_CNENI</name>
<proteinExistence type="predicted"/>
<sequence>MKTSPPADSDGDKQPSQQVEWERLKAAPGPGERSWSKELHRCRRRMRSGHGSQRPDEGPREVSALERESRPVAGEPGAADVSGPPQPEGLERDTQLDTRVEHSTLSSQSASLTALREQKTCSPATAGGHGERA</sequence>
<dbReference type="Proteomes" id="UP001177744">
    <property type="component" value="Unassembled WGS sequence"/>
</dbReference>
<organism evidence="2 3">
    <name type="scientific">Cnephaeus nilssonii</name>
    <name type="common">Northern bat</name>
    <name type="synonym">Eptesicus nilssonii</name>
    <dbReference type="NCBI Taxonomy" id="3371016"/>
    <lineage>
        <taxon>Eukaryota</taxon>
        <taxon>Metazoa</taxon>
        <taxon>Chordata</taxon>
        <taxon>Craniata</taxon>
        <taxon>Vertebrata</taxon>
        <taxon>Euteleostomi</taxon>
        <taxon>Mammalia</taxon>
        <taxon>Eutheria</taxon>
        <taxon>Laurasiatheria</taxon>
        <taxon>Chiroptera</taxon>
        <taxon>Yangochiroptera</taxon>
        <taxon>Vespertilionidae</taxon>
        <taxon>Cnephaeus</taxon>
    </lineage>
</organism>
<keyword evidence="3" id="KW-1185">Reference proteome</keyword>
<feature type="compositionally biased region" description="Basic and acidic residues" evidence="1">
    <location>
        <begin position="89"/>
        <end position="102"/>
    </location>
</feature>